<keyword evidence="2" id="KW-1185">Reference proteome</keyword>
<evidence type="ECO:0000313" key="2">
    <source>
        <dbReference type="Proteomes" id="UP001549099"/>
    </source>
</evidence>
<organism evidence="1 2">
    <name type="scientific">Bhargavaea ullalensis</name>
    <dbReference type="NCBI Taxonomy" id="1265685"/>
    <lineage>
        <taxon>Bacteria</taxon>
        <taxon>Bacillati</taxon>
        <taxon>Bacillota</taxon>
        <taxon>Bacilli</taxon>
        <taxon>Bacillales</taxon>
        <taxon>Caryophanaceae</taxon>
        <taxon>Bhargavaea</taxon>
    </lineage>
</organism>
<protein>
    <submittedName>
        <fullName evidence="1">Uncharacterized protein</fullName>
    </submittedName>
</protein>
<name>A0ABV2GC05_9BACL</name>
<gene>
    <name evidence="1" type="ORF">ABID49_001730</name>
</gene>
<dbReference type="RefSeq" id="WP_354197330.1">
    <property type="nucleotide sequence ID" value="NZ_JBEPLW010000012.1"/>
</dbReference>
<proteinExistence type="predicted"/>
<accession>A0ABV2GC05</accession>
<reference evidence="1 2" key="1">
    <citation type="submission" date="2024-06" db="EMBL/GenBank/DDBJ databases">
        <title>Genomic Encyclopedia of Type Strains, Phase IV (KMG-IV): sequencing the most valuable type-strain genomes for metagenomic binning, comparative biology and taxonomic classification.</title>
        <authorList>
            <person name="Goeker M."/>
        </authorList>
    </citation>
    <scope>NUCLEOTIDE SEQUENCE [LARGE SCALE GENOMIC DNA]</scope>
    <source>
        <strain evidence="1 2">DSM 26128</strain>
    </source>
</reference>
<sequence>MKQVIHVIRKADVEKQYVNMLTLELDYELATLYDAMNESDEEQQEKSKQRLMEIHTELEKYNALAAN</sequence>
<evidence type="ECO:0000313" key="1">
    <source>
        <dbReference type="EMBL" id="MET3575824.1"/>
    </source>
</evidence>
<dbReference type="EMBL" id="JBEPLW010000012">
    <property type="protein sequence ID" value="MET3575824.1"/>
    <property type="molecule type" value="Genomic_DNA"/>
</dbReference>
<dbReference type="Proteomes" id="UP001549099">
    <property type="component" value="Unassembled WGS sequence"/>
</dbReference>
<comment type="caution">
    <text evidence="1">The sequence shown here is derived from an EMBL/GenBank/DDBJ whole genome shotgun (WGS) entry which is preliminary data.</text>
</comment>